<feature type="compositionally biased region" description="Low complexity" evidence="1">
    <location>
        <begin position="192"/>
        <end position="201"/>
    </location>
</feature>
<dbReference type="HOGENOM" id="CLU_055475_0_0_1"/>
<feature type="compositionally biased region" description="Gly residues" evidence="1">
    <location>
        <begin position="166"/>
        <end position="175"/>
    </location>
</feature>
<organism evidence="2 3">
    <name type="scientific">Emericella nidulans (strain FGSC A4 / ATCC 38163 / CBS 112.46 / NRRL 194 / M139)</name>
    <name type="common">Aspergillus nidulans</name>
    <dbReference type="NCBI Taxonomy" id="227321"/>
    <lineage>
        <taxon>Eukaryota</taxon>
        <taxon>Fungi</taxon>
        <taxon>Dikarya</taxon>
        <taxon>Ascomycota</taxon>
        <taxon>Pezizomycotina</taxon>
        <taxon>Eurotiomycetes</taxon>
        <taxon>Eurotiomycetidae</taxon>
        <taxon>Eurotiales</taxon>
        <taxon>Aspergillaceae</taxon>
        <taxon>Aspergillus</taxon>
        <taxon>Aspergillus subgen. Nidulantes</taxon>
    </lineage>
</organism>
<evidence type="ECO:0000256" key="1">
    <source>
        <dbReference type="SAM" id="MobiDB-lite"/>
    </source>
</evidence>
<dbReference type="GeneID" id="2871145"/>
<reference evidence="3" key="1">
    <citation type="journal article" date="2005" name="Nature">
        <title>Sequencing of Aspergillus nidulans and comparative analysis with A. fumigatus and A. oryzae.</title>
        <authorList>
            <person name="Galagan J.E."/>
            <person name="Calvo S.E."/>
            <person name="Cuomo C."/>
            <person name="Ma L.J."/>
            <person name="Wortman J.R."/>
            <person name="Batzoglou S."/>
            <person name="Lee S.I."/>
            <person name="Basturkmen M."/>
            <person name="Spevak C.C."/>
            <person name="Clutterbuck J."/>
            <person name="Kapitonov V."/>
            <person name="Jurka J."/>
            <person name="Scazzocchio C."/>
            <person name="Farman M."/>
            <person name="Butler J."/>
            <person name="Purcell S."/>
            <person name="Harris S."/>
            <person name="Braus G.H."/>
            <person name="Draht O."/>
            <person name="Busch S."/>
            <person name="D'Enfert C."/>
            <person name="Bouchier C."/>
            <person name="Goldman G.H."/>
            <person name="Bell-Pedersen D."/>
            <person name="Griffiths-Jones S."/>
            <person name="Doonan J.H."/>
            <person name="Yu J."/>
            <person name="Vienken K."/>
            <person name="Pain A."/>
            <person name="Freitag M."/>
            <person name="Selker E.U."/>
            <person name="Archer D.B."/>
            <person name="Penalva M.A."/>
            <person name="Oakley B.R."/>
            <person name="Momany M."/>
            <person name="Tanaka T."/>
            <person name="Kumagai T."/>
            <person name="Asai K."/>
            <person name="Machida M."/>
            <person name="Nierman W.C."/>
            <person name="Denning D.W."/>
            <person name="Caddick M."/>
            <person name="Hynes M."/>
            <person name="Paoletti M."/>
            <person name="Fischer R."/>
            <person name="Miller B."/>
            <person name="Dyer P."/>
            <person name="Sachs M.S."/>
            <person name="Osmani S.A."/>
            <person name="Birren B.W."/>
        </authorList>
    </citation>
    <scope>NUCLEOTIDE SEQUENCE [LARGE SCALE GENOMIC DNA]</scope>
    <source>
        <strain evidence="3">FGSC A4 / ATCC 38163 / CBS 112.46 / NRRL 194 / M139</strain>
    </source>
</reference>
<feature type="region of interest" description="Disordered" evidence="1">
    <location>
        <begin position="115"/>
        <end position="206"/>
    </location>
</feature>
<feature type="compositionally biased region" description="Low complexity" evidence="1">
    <location>
        <begin position="146"/>
        <end position="161"/>
    </location>
</feature>
<gene>
    <name evidence="2" type="ORF">ANIA_06172</name>
</gene>
<accession>Q5AZV8</accession>
<feature type="compositionally biased region" description="Basic residues" evidence="1">
    <location>
        <begin position="178"/>
        <end position="191"/>
    </location>
</feature>
<evidence type="ECO:0000313" key="2">
    <source>
        <dbReference type="EMBL" id="CBF70041.1"/>
    </source>
</evidence>
<feature type="compositionally biased region" description="Low complexity" evidence="1">
    <location>
        <begin position="235"/>
        <end position="250"/>
    </location>
</feature>
<reference evidence="3" key="2">
    <citation type="journal article" date="2009" name="Fungal Genet. Biol.">
        <title>The 2008 update of the Aspergillus nidulans genome annotation: a community effort.</title>
        <authorList>
            <person name="Wortman J.R."/>
            <person name="Gilsenan J.M."/>
            <person name="Joardar V."/>
            <person name="Deegan J."/>
            <person name="Clutterbuck J."/>
            <person name="Andersen M.R."/>
            <person name="Archer D."/>
            <person name="Bencina M."/>
            <person name="Braus G."/>
            <person name="Coutinho P."/>
            <person name="von Dohren H."/>
            <person name="Doonan J."/>
            <person name="Driessen A.J."/>
            <person name="Durek P."/>
            <person name="Espeso E."/>
            <person name="Fekete E."/>
            <person name="Flipphi M."/>
            <person name="Estrada C.G."/>
            <person name="Geysens S."/>
            <person name="Goldman G."/>
            <person name="de Groot P.W."/>
            <person name="Hansen K."/>
            <person name="Harris S.D."/>
            <person name="Heinekamp T."/>
            <person name="Helmstaedt K."/>
            <person name="Henrissat B."/>
            <person name="Hofmann G."/>
            <person name="Homan T."/>
            <person name="Horio T."/>
            <person name="Horiuchi H."/>
            <person name="James S."/>
            <person name="Jones M."/>
            <person name="Karaffa L."/>
            <person name="Karanyi Z."/>
            <person name="Kato M."/>
            <person name="Keller N."/>
            <person name="Kelly D.E."/>
            <person name="Kiel J.A."/>
            <person name="Kim J.M."/>
            <person name="van der Klei I.J."/>
            <person name="Klis F.M."/>
            <person name="Kovalchuk A."/>
            <person name="Krasevec N."/>
            <person name="Kubicek C.P."/>
            <person name="Liu B."/>
            <person name="Maccabe A."/>
            <person name="Meyer V."/>
            <person name="Mirabito P."/>
            <person name="Miskei M."/>
            <person name="Mos M."/>
            <person name="Mullins J."/>
            <person name="Nelson D.R."/>
            <person name="Nielsen J."/>
            <person name="Oakley B.R."/>
            <person name="Osmani S.A."/>
            <person name="Pakula T."/>
            <person name="Paszewski A."/>
            <person name="Paulsen I."/>
            <person name="Pilsyk S."/>
            <person name="Pocsi I."/>
            <person name="Punt P.J."/>
            <person name="Ram A.F."/>
            <person name="Ren Q."/>
            <person name="Robellet X."/>
            <person name="Robson G."/>
            <person name="Seiboth B."/>
            <person name="van Solingen P."/>
            <person name="Specht T."/>
            <person name="Sun J."/>
            <person name="Taheri-Talesh N."/>
            <person name="Takeshita N."/>
            <person name="Ussery D."/>
            <person name="vanKuyk P.A."/>
            <person name="Visser H."/>
            <person name="van de Vondervoort P.J."/>
            <person name="de Vries R.P."/>
            <person name="Walton J."/>
            <person name="Xiang X."/>
            <person name="Xiong Y."/>
            <person name="Zeng A.P."/>
            <person name="Brandt B.W."/>
            <person name="Cornell M.J."/>
            <person name="van den Hondel C.A."/>
            <person name="Visser J."/>
            <person name="Oliver S.G."/>
            <person name="Turner G."/>
        </authorList>
    </citation>
    <scope>GENOME REANNOTATION</scope>
    <source>
        <strain evidence="3">FGSC A4 / ATCC 38163 / CBS 112.46 / NRRL 194 / M139</strain>
    </source>
</reference>
<dbReference type="AlphaFoldDB" id="Q5AZV8"/>
<sequence>MASITCHRHLPPGPGGYDHYVHHHNSDVPPLHLAASTLAAPSSAPLCSDPKQDVSSIPTSLAVPVPVPVPVASLDTSSHTSTAAAASEKPHSCHSLDLAGSVYILSEARLSKGAKSTRAANGGMLDHSSPLPVSDKLRTPERRRTVSPSTRSSGEIRSTSRSTRRSGGGNGGGDGGHSHSRRSSLHSHRRTVTTTSLTPSRPDSPVRRENLIALHRESCRLFQDNNLASTTAAVTRQSSFSSSPPFTPRQARTYSNVSSPPVTPILERHHSSTFRHSYSSSNLHANHGTVPVSRVEVNLSAETKPTIIEWTSPSTRRREYKEIDRASSGVRGLWRRVAPRWCQFGDKRIPFFEEERDGKANYEGSVRRFRMDLPDELESGEYRNQGRRGLGMKLKPRLVVQVKRSKTSMSWL</sequence>
<keyword evidence="3" id="KW-1185">Reference proteome</keyword>
<evidence type="ECO:0000313" key="3">
    <source>
        <dbReference type="Proteomes" id="UP000000560"/>
    </source>
</evidence>
<accession>C8V236</accession>
<dbReference type="OMA" id="RIAPRWC"/>
<feature type="compositionally biased region" description="Basic and acidic residues" evidence="1">
    <location>
        <begin position="135"/>
        <end position="144"/>
    </location>
</feature>
<dbReference type="Proteomes" id="UP000000560">
    <property type="component" value="Chromosome I"/>
</dbReference>
<feature type="region of interest" description="Disordered" evidence="1">
    <location>
        <begin position="233"/>
        <end position="265"/>
    </location>
</feature>
<dbReference type="KEGG" id="ani:ANIA_06172"/>
<proteinExistence type="predicted"/>
<dbReference type="OrthoDB" id="5366332at2759"/>
<protein>
    <submittedName>
        <fullName evidence="2">Uncharacterized protein</fullName>
    </submittedName>
</protein>
<dbReference type="VEuPathDB" id="FungiDB:AN6172"/>
<dbReference type="InParanoid" id="Q5AZV8"/>
<dbReference type="eggNOG" id="ENOG502T27G">
    <property type="taxonomic scope" value="Eukaryota"/>
</dbReference>
<dbReference type="EMBL" id="BN001301">
    <property type="protein sequence ID" value="CBF70041.1"/>
    <property type="molecule type" value="Genomic_DNA"/>
</dbReference>
<dbReference type="RefSeq" id="XP_663776.1">
    <property type="nucleotide sequence ID" value="XM_658684.1"/>
</dbReference>
<name>Q5AZV8_EMENI</name>